<evidence type="ECO:0000259" key="2">
    <source>
        <dbReference type="Pfam" id="PF13304"/>
    </source>
</evidence>
<protein>
    <submittedName>
        <fullName evidence="3">Putative ATPase</fullName>
    </submittedName>
</protein>
<name>A0A841BS64_9ACTN</name>
<dbReference type="Pfam" id="PF13304">
    <property type="entry name" value="AAA_21"/>
    <property type="match status" value="2"/>
</dbReference>
<dbReference type="AlphaFoldDB" id="A0A841BS64"/>
<dbReference type="SUPFAM" id="SSF52540">
    <property type="entry name" value="P-loop containing nucleoside triphosphate hydrolases"/>
    <property type="match status" value="1"/>
</dbReference>
<comment type="caution">
    <text evidence="3">The sequence shown here is derived from an EMBL/GenBank/DDBJ whole genome shotgun (WGS) entry which is preliminary data.</text>
</comment>
<dbReference type="EMBL" id="JACHMN010000002">
    <property type="protein sequence ID" value="MBB5869753.1"/>
    <property type="molecule type" value="Genomic_DNA"/>
</dbReference>
<feature type="domain" description="ATPase AAA-type core" evidence="2">
    <location>
        <begin position="23"/>
        <end position="63"/>
    </location>
</feature>
<dbReference type="PANTHER" id="PTHR32182:SF22">
    <property type="entry name" value="ATP-DEPENDENT ENDONUCLEASE, OLD FAMILY-RELATED"/>
    <property type="match status" value="1"/>
</dbReference>
<dbReference type="GO" id="GO:0000731">
    <property type="term" value="P:DNA synthesis involved in DNA repair"/>
    <property type="evidence" value="ECO:0007669"/>
    <property type="project" value="TreeGrafter"/>
</dbReference>
<accession>A0A841BS64</accession>
<dbReference type="Proteomes" id="UP000587527">
    <property type="component" value="Unassembled WGS sequence"/>
</dbReference>
<dbReference type="PIRSF" id="PIRSF029347">
    <property type="entry name" value="RecF"/>
    <property type="match status" value="1"/>
</dbReference>
<dbReference type="GO" id="GO:0005524">
    <property type="term" value="F:ATP binding"/>
    <property type="evidence" value="ECO:0007669"/>
    <property type="project" value="InterPro"/>
</dbReference>
<dbReference type="Gene3D" id="3.40.50.300">
    <property type="entry name" value="P-loop containing nucleotide triphosphate hydrolases"/>
    <property type="match status" value="1"/>
</dbReference>
<evidence type="ECO:0000256" key="1">
    <source>
        <dbReference type="ARBA" id="ARBA00023236"/>
    </source>
</evidence>
<evidence type="ECO:0000313" key="3">
    <source>
        <dbReference type="EMBL" id="MBB5869753.1"/>
    </source>
</evidence>
<dbReference type="GO" id="GO:0009432">
    <property type="term" value="P:SOS response"/>
    <property type="evidence" value="ECO:0007669"/>
    <property type="project" value="UniProtKB-KW"/>
</dbReference>
<dbReference type="PANTHER" id="PTHR32182">
    <property type="entry name" value="DNA REPLICATION AND REPAIR PROTEIN RECF"/>
    <property type="match status" value="1"/>
</dbReference>
<sequence length="427" mass="46876">MLTRIEIDGFKTFRDFSLDVPPFLVLLGRNASGKSNLFEALQFLRGASEGNLSDAAKQVRGGLDQFFHRYADGTTMDTASFAVELSVPETVKDELDADAPVLRTRLRYELVVGIVDSHSGGRSLVLRGESVSAISADGEVIEPLLSQDEVTRQFILTRRDRGEAHVGGPLPVRSVLSTITSAPVYPELVALRQVFSRWMTAQIEPDCVREPSSYDDEREPMTPRGANVANALRRLAVETGTIDRPEGVFNDLRSELHAVVPDIIDLRIEDDPKRRQRDVVFTDRSRQSVPAVAASDGTLRTLGLLTAVHENRGGLVCLEEPENGIHPPHLVNLLEIIGERVRRSEVDRMPVQVLSSTHAPVVAKALTGTDPLRPSVVVFVDVVSRVGGGGPASRVSKILRLPEDSTSAAEPRMTKSEWRRYLAAGER</sequence>
<dbReference type="InterPro" id="IPR027417">
    <property type="entry name" value="P-loop_NTPase"/>
</dbReference>
<dbReference type="RefSeq" id="WP_184836602.1">
    <property type="nucleotide sequence ID" value="NZ_JACHMN010000002.1"/>
</dbReference>
<keyword evidence="1" id="KW-0227">DNA damage</keyword>
<organism evidence="3 4">
    <name type="scientific">Allocatelliglobosispora scoriae</name>
    <dbReference type="NCBI Taxonomy" id="643052"/>
    <lineage>
        <taxon>Bacteria</taxon>
        <taxon>Bacillati</taxon>
        <taxon>Actinomycetota</taxon>
        <taxon>Actinomycetes</taxon>
        <taxon>Micromonosporales</taxon>
        <taxon>Micromonosporaceae</taxon>
        <taxon>Allocatelliglobosispora</taxon>
    </lineage>
</organism>
<keyword evidence="1" id="KW-0742">SOS response</keyword>
<gene>
    <name evidence="3" type="ORF">F4553_003132</name>
</gene>
<reference evidence="3 4" key="1">
    <citation type="submission" date="2020-08" db="EMBL/GenBank/DDBJ databases">
        <title>Sequencing the genomes of 1000 actinobacteria strains.</title>
        <authorList>
            <person name="Klenk H.-P."/>
        </authorList>
    </citation>
    <scope>NUCLEOTIDE SEQUENCE [LARGE SCALE GENOMIC DNA]</scope>
    <source>
        <strain evidence="3 4">DSM 45362</strain>
    </source>
</reference>
<feature type="domain" description="ATPase AAA-type core" evidence="2">
    <location>
        <begin position="242"/>
        <end position="362"/>
    </location>
</feature>
<dbReference type="GO" id="GO:0016887">
    <property type="term" value="F:ATP hydrolysis activity"/>
    <property type="evidence" value="ECO:0007669"/>
    <property type="project" value="InterPro"/>
</dbReference>
<dbReference type="InterPro" id="IPR003959">
    <property type="entry name" value="ATPase_AAA_core"/>
</dbReference>
<keyword evidence="4" id="KW-1185">Reference proteome</keyword>
<evidence type="ECO:0000313" key="4">
    <source>
        <dbReference type="Proteomes" id="UP000587527"/>
    </source>
</evidence>
<dbReference type="InterPro" id="IPR014555">
    <property type="entry name" value="RecF-like"/>
</dbReference>
<dbReference type="GO" id="GO:0006302">
    <property type="term" value="P:double-strand break repair"/>
    <property type="evidence" value="ECO:0007669"/>
    <property type="project" value="TreeGrafter"/>
</dbReference>
<proteinExistence type="predicted"/>